<sequence>MLLSSDTKNALDQSGYRLGIFTRPSQKSVDSVHGRVGYVQDCDRPPLLHPKYQDHHSDNIWEGSSM</sequence>
<comment type="caution">
    <text evidence="2">The sequence shown here is derived from an EMBL/GenBank/DDBJ whole genome shotgun (WGS) entry which is preliminary data.</text>
</comment>
<reference evidence="2" key="2">
    <citation type="submission" date="2020-11" db="EMBL/GenBank/DDBJ databases">
        <authorList>
            <person name="McCartney M.A."/>
            <person name="Auch B."/>
            <person name="Kono T."/>
            <person name="Mallez S."/>
            <person name="Becker A."/>
            <person name="Gohl D.M."/>
            <person name="Silverstein K.A.T."/>
            <person name="Koren S."/>
            <person name="Bechman K.B."/>
            <person name="Herman A."/>
            <person name="Abrahante J.E."/>
            <person name="Garbe J."/>
        </authorList>
    </citation>
    <scope>NUCLEOTIDE SEQUENCE</scope>
    <source>
        <strain evidence="2">Duluth1</strain>
        <tissue evidence="2">Whole animal</tissue>
    </source>
</reference>
<dbReference type="AlphaFoldDB" id="A0A9D4KLD8"/>
<evidence type="ECO:0000313" key="2">
    <source>
        <dbReference type="EMBL" id="KAH3841668.1"/>
    </source>
</evidence>
<feature type="region of interest" description="Disordered" evidence="1">
    <location>
        <begin position="43"/>
        <end position="66"/>
    </location>
</feature>
<keyword evidence="3" id="KW-1185">Reference proteome</keyword>
<gene>
    <name evidence="2" type="ORF">DPMN_115141</name>
</gene>
<dbReference type="EMBL" id="JAIWYP010000004">
    <property type="protein sequence ID" value="KAH3841668.1"/>
    <property type="molecule type" value="Genomic_DNA"/>
</dbReference>
<evidence type="ECO:0000313" key="3">
    <source>
        <dbReference type="Proteomes" id="UP000828390"/>
    </source>
</evidence>
<protein>
    <submittedName>
        <fullName evidence="2">Uncharacterized protein</fullName>
    </submittedName>
</protein>
<feature type="compositionally biased region" description="Basic and acidic residues" evidence="1">
    <location>
        <begin position="43"/>
        <end position="59"/>
    </location>
</feature>
<name>A0A9D4KLD8_DREPO</name>
<proteinExistence type="predicted"/>
<accession>A0A9D4KLD8</accession>
<dbReference type="Proteomes" id="UP000828390">
    <property type="component" value="Unassembled WGS sequence"/>
</dbReference>
<organism evidence="2 3">
    <name type="scientific">Dreissena polymorpha</name>
    <name type="common">Zebra mussel</name>
    <name type="synonym">Mytilus polymorpha</name>
    <dbReference type="NCBI Taxonomy" id="45954"/>
    <lineage>
        <taxon>Eukaryota</taxon>
        <taxon>Metazoa</taxon>
        <taxon>Spiralia</taxon>
        <taxon>Lophotrochozoa</taxon>
        <taxon>Mollusca</taxon>
        <taxon>Bivalvia</taxon>
        <taxon>Autobranchia</taxon>
        <taxon>Heteroconchia</taxon>
        <taxon>Euheterodonta</taxon>
        <taxon>Imparidentia</taxon>
        <taxon>Neoheterodontei</taxon>
        <taxon>Myida</taxon>
        <taxon>Dreissenoidea</taxon>
        <taxon>Dreissenidae</taxon>
        <taxon>Dreissena</taxon>
    </lineage>
</organism>
<evidence type="ECO:0000256" key="1">
    <source>
        <dbReference type="SAM" id="MobiDB-lite"/>
    </source>
</evidence>
<reference evidence="2" key="1">
    <citation type="journal article" date="2019" name="bioRxiv">
        <title>The Genome of the Zebra Mussel, Dreissena polymorpha: A Resource for Invasive Species Research.</title>
        <authorList>
            <person name="McCartney M.A."/>
            <person name="Auch B."/>
            <person name="Kono T."/>
            <person name="Mallez S."/>
            <person name="Zhang Y."/>
            <person name="Obille A."/>
            <person name="Becker A."/>
            <person name="Abrahante J.E."/>
            <person name="Garbe J."/>
            <person name="Badalamenti J.P."/>
            <person name="Herman A."/>
            <person name="Mangelson H."/>
            <person name="Liachko I."/>
            <person name="Sullivan S."/>
            <person name="Sone E.D."/>
            <person name="Koren S."/>
            <person name="Silverstein K.A.T."/>
            <person name="Beckman K.B."/>
            <person name="Gohl D.M."/>
        </authorList>
    </citation>
    <scope>NUCLEOTIDE SEQUENCE</scope>
    <source>
        <strain evidence="2">Duluth1</strain>
        <tissue evidence="2">Whole animal</tissue>
    </source>
</reference>